<gene>
    <name evidence="2" type="ORF">FSCOSCO3_A021429</name>
</gene>
<accession>A0AAV1QEC0</accession>
<evidence type="ECO:0000313" key="3">
    <source>
        <dbReference type="Proteomes" id="UP001314229"/>
    </source>
</evidence>
<feature type="region of interest" description="Disordered" evidence="1">
    <location>
        <begin position="54"/>
        <end position="78"/>
    </location>
</feature>
<feature type="compositionally biased region" description="Polar residues" evidence="1">
    <location>
        <begin position="9"/>
        <end position="24"/>
    </location>
</feature>
<sequence length="109" mass="12483">MESGPVYDSLTNNYSRAACKSQQTHRVDVERWKSRKQRKRGVYVSRLNKPFVYKQQKKKRTLVKKPSKASEDHSPSQYINAADSTVYVVVPAHSATEQADSDNAAKRLR</sequence>
<feature type="region of interest" description="Disordered" evidence="1">
    <location>
        <begin position="1"/>
        <end position="40"/>
    </location>
</feature>
<evidence type="ECO:0000256" key="1">
    <source>
        <dbReference type="SAM" id="MobiDB-lite"/>
    </source>
</evidence>
<protein>
    <submittedName>
        <fullName evidence="2">Uncharacterized protein LOC122769683 isoform X3</fullName>
    </submittedName>
</protein>
<reference evidence="2 3" key="1">
    <citation type="submission" date="2024-01" db="EMBL/GenBank/DDBJ databases">
        <authorList>
            <person name="Alioto T."/>
            <person name="Alioto T."/>
            <person name="Gomez Garrido J."/>
        </authorList>
    </citation>
    <scope>NUCLEOTIDE SEQUENCE [LARGE SCALE GENOMIC DNA]</scope>
</reference>
<feature type="compositionally biased region" description="Basic residues" evidence="1">
    <location>
        <begin position="55"/>
        <end position="67"/>
    </location>
</feature>
<organism evidence="2 3">
    <name type="scientific">Scomber scombrus</name>
    <name type="common">Atlantic mackerel</name>
    <name type="synonym">Scomber vernalis</name>
    <dbReference type="NCBI Taxonomy" id="13677"/>
    <lineage>
        <taxon>Eukaryota</taxon>
        <taxon>Metazoa</taxon>
        <taxon>Chordata</taxon>
        <taxon>Craniata</taxon>
        <taxon>Vertebrata</taxon>
        <taxon>Euteleostomi</taxon>
        <taxon>Actinopterygii</taxon>
        <taxon>Neopterygii</taxon>
        <taxon>Teleostei</taxon>
        <taxon>Neoteleostei</taxon>
        <taxon>Acanthomorphata</taxon>
        <taxon>Pelagiaria</taxon>
        <taxon>Scombriformes</taxon>
        <taxon>Scombridae</taxon>
        <taxon>Scomber</taxon>
    </lineage>
</organism>
<dbReference type="Proteomes" id="UP001314229">
    <property type="component" value="Unassembled WGS sequence"/>
</dbReference>
<keyword evidence="3" id="KW-1185">Reference proteome</keyword>
<comment type="caution">
    <text evidence="2">The sequence shown here is derived from an EMBL/GenBank/DDBJ whole genome shotgun (WGS) entry which is preliminary data.</text>
</comment>
<name>A0AAV1QEC0_SCOSC</name>
<evidence type="ECO:0000313" key="2">
    <source>
        <dbReference type="EMBL" id="CAK6980926.1"/>
    </source>
</evidence>
<proteinExistence type="predicted"/>
<dbReference type="AlphaFoldDB" id="A0AAV1QEC0"/>
<dbReference type="EMBL" id="CAWUFR010000754">
    <property type="protein sequence ID" value="CAK6980926.1"/>
    <property type="molecule type" value="Genomic_DNA"/>
</dbReference>